<evidence type="ECO:0000313" key="8">
    <source>
        <dbReference type="Proteomes" id="UP000239181"/>
    </source>
</evidence>
<name>A0A2S9I6J6_9GAMM</name>
<feature type="transmembrane region" description="Helical" evidence="5">
    <location>
        <begin position="12"/>
        <end position="28"/>
    </location>
</feature>
<dbReference type="InterPro" id="IPR036937">
    <property type="entry name" value="Adhesion_dom_fimbrial_sf"/>
</dbReference>
<feature type="domain" description="Fimbrial-type adhesion" evidence="6">
    <location>
        <begin position="213"/>
        <end position="365"/>
    </location>
</feature>
<dbReference type="SUPFAM" id="SSF49401">
    <property type="entry name" value="Bacterial adhesins"/>
    <property type="match status" value="1"/>
</dbReference>
<dbReference type="EMBL" id="PDET01000019">
    <property type="protein sequence ID" value="PRD13412.1"/>
    <property type="molecule type" value="Genomic_DNA"/>
</dbReference>
<evidence type="ECO:0000256" key="4">
    <source>
        <dbReference type="ARBA" id="ARBA00023263"/>
    </source>
</evidence>
<dbReference type="RefSeq" id="WP_105594783.1">
    <property type="nucleotide sequence ID" value="NZ_PDET01000019.1"/>
</dbReference>
<evidence type="ECO:0000256" key="5">
    <source>
        <dbReference type="SAM" id="Phobius"/>
    </source>
</evidence>
<keyword evidence="4" id="KW-0281">Fimbrium</keyword>
<dbReference type="InterPro" id="IPR000259">
    <property type="entry name" value="Adhesion_dom_fimbrial"/>
</dbReference>
<dbReference type="OrthoDB" id="6556303at2"/>
<keyword evidence="3" id="KW-0732">Signal</keyword>
<organism evidence="7 8">
    <name type="scientific">Pantoea coffeiphila</name>
    <dbReference type="NCBI Taxonomy" id="1465635"/>
    <lineage>
        <taxon>Bacteria</taxon>
        <taxon>Pseudomonadati</taxon>
        <taxon>Pseudomonadota</taxon>
        <taxon>Gammaproteobacteria</taxon>
        <taxon>Enterobacterales</taxon>
        <taxon>Erwiniaceae</taxon>
        <taxon>Pantoea</taxon>
    </lineage>
</organism>
<evidence type="ECO:0000256" key="3">
    <source>
        <dbReference type="ARBA" id="ARBA00022729"/>
    </source>
</evidence>
<dbReference type="Pfam" id="PF00419">
    <property type="entry name" value="Fimbrial"/>
    <property type="match status" value="1"/>
</dbReference>
<dbReference type="PANTHER" id="PTHR33420">
    <property type="entry name" value="FIMBRIAL SUBUNIT ELFA-RELATED"/>
    <property type="match status" value="1"/>
</dbReference>
<protein>
    <recommendedName>
        <fullName evidence="6">Fimbrial-type adhesion domain-containing protein</fullName>
    </recommendedName>
</protein>
<comment type="subcellular location">
    <subcellularLocation>
        <location evidence="1">Fimbrium</location>
    </subcellularLocation>
</comment>
<dbReference type="Gene3D" id="2.60.40.1090">
    <property type="entry name" value="Fimbrial-type adhesion domain"/>
    <property type="match status" value="1"/>
</dbReference>
<evidence type="ECO:0000313" key="7">
    <source>
        <dbReference type="EMBL" id="PRD13412.1"/>
    </source>
</evidence>
<keyword evidence="8" id="KW-1185">Reference proteome</keyword>
<evidence type="ECO:0000256" key="1">
    <source>
        <dbReference type="ARBA" id="ARBA00004561"/>
    </source>
</evidence>
<reference evidence="7 8" key="1">
    <citation type="submission" date="2017-10" db="EMBL/GenBank/DDBJ databases">
        <title>Draft genome of two endophytic bacteria isolated from 'guarana' Paullinia cupana (Mart.) Ducke.</title>
        <authorList>
            <person name="Siqueira K.A."/>
            <person name="Liotti R.G."/>
            <person name="Mendes T.A."/>
            <person name="Soares M.A."/>
        </authorList>
    </citation>
    <scope>NUCLEOTIDE SEQUENCE [LARGE SCALE GENOMIC DNA]</scope>
    <source>
        <strain evidence="7 8">342</strain>
    </source>
</reference>
<dbReference type="Proteomes" id="UP000239181">
    <property type="component" value="Unassembled WGS sequence"/>
</dbReference>
<keyword evidence="5" id="KW-0472">Membrane</keyword>
<comment type="caution">
    <text evidence="7">The sequence shown here is derived from an EMBL/GenBank/DDBJ whole genome shotgun (WGS) entry which is preliminary data.</text>
</comment>
<sequence length="366" mass="40404">MHNITRFPAGRVRIIFFTLVFLFISLPIKSRANCIQKSPVTAMPIYYDASDALNFSGFSSFSETTLYPGTFTCTMPAWGIIGGKNSVDNSSPYTQQTIYLKFPGDAYVSLDINNLSPQETHPDVGTNKGSDIDANFTITLKLMKTVPTKNVMVVNGDIARINPVVIAQDSTGLTVLQNIARMISDFAYFVFNWTWPTHNYDIYYKPLMIRFVKRVTTCSFDDDNKTIVMNDINMSSLIAGENAKKLFTLNFSCAGQVYGATSRAMSAYLSSTNILPTDNTTLISPAPGSATGVGIRIQKVTSATPIKFSASTTDIGDATPLFAYAAQEQVPTKLTIPMFAWYYVYNRRQLSSGPVRTTAVVNFVYD</sequence>
<accession>A0A2S9I6J6</accession>
<gene>
    <name evidence="7" type="ORF">CQW29_21495</name>
</gene>
<dbReference type="InterPro" id="IPR050263">
    <property type="entry name" value="Bact_Fimbrial_Adh_Pro"/>
</dbReference>
<keyword evidence="5" id="KW-0812">Transmembrane</keyword>
<proteinExistence type="inferred from homology"/>
<dbReference type="InterPro" id="IPR008966">
    <property type="entry name" value="Adhesion_dom_sf"/>
</dbReference>
<dbReference type="GO" id="GO:0043709">
    <property type="term" value="P:cell adhesion involved in single-species biofilm formation"/>
    <property type="evidence" value="ECO:0007669"/>
    <property type="project" value="TreeGrafter"/>
</dbReference>
<evidence type="ECO:0000259" key="6">
    <source>
        <dbReference type="Pfam" id="PF00419"/>
    </source>
</evidence>
<comment type="similarity">
    <text evidence="2">Belongs to the fimbrial protein family.</text>
</comment>
<evidence type="ECO:0000256" key="2">
    <source>
        <dbReference type="ARBA" id="ARBA00006671"/>
    </source>
</evidence>
<dbReference type="GO" id="GO:0009289">
    <property type="term" value="C:pilus"/>
    <property type="evidence" value="ECO:0007669"/>
    <property type="project" value="UniProtKB-SubCell"/>
</dbReference>
<dbReference type="AlphaFoldDB" id="A0A2S9I6J6"/>
<keyword evidence="5" id="KW-1133">Transmembrane helix</keyword>
<dbReference type="PANTHER" id="PTHR33420:SF3">
    <property type="entry name" value="FIMBRIAL SUBUNIT ELFA"/>
    <property type="match status" value="1"/>
</dbReference>